<dbReference type="AlphaFoldDB" id="A0A914HV69"/>
<accession>A0A914HV69</accession>
<dbReference type="Proteomes" id="UP000887572">
    <property type="component" value="Unplaced"/>
</dbReference>
<name>A0A914HV69_GLORO</name>
<organism evidence="1 2">
    <name type="scientific">Globodera rostochiensis</name>
    <name type="common">Golden nematode worm</name>
    <name type="synonym">Heterodera rostochiensis</name>
    <dbReference type="NCBI Taxonomy" id="31243"/>
    <lineage>
        <taxon>Eukaryota</taxon>
        <taxon>Metazoa</taxon>
        <taxon>Ecdysozoa</taxon>
        <taxon>Nematoda</taxon>
        <taxon>Chromadorea</taxon>
        <taxon>Rhabditida</taxon>
        <taxon>Tylenchina</taxon>
        <taxon>Tylenchomorpha</taxon>
        <taxon>Tylenchoidea</taxon>
        <taxon>Heteroderidae</taxon>
        <taxon>Heteroderinae</taxon>
        <taxon>Globodera</taxon>
    </lineage>
</organism>
<evidence type="ECO:0000313" key="1">
    <source>
        <dbReference type="Proteomes" id="UP000887572"/>
    </source>
</evidence>
<proteinExistence type="predicted"/>
<protein>
    <submittedName>
        <fullName evidence="2">Uncharacterized protein</fullName>
    </submittedName>
</protein>
<evidence type="ECO:0000313" key="2">
    <source>
        <dbReference type="WBParaSite" id="Gr19_v10_g4974.t1"/>
    </source>
</evidence>
<sequence>MSFFEKLRDRTRNLFQKQPHYGSGGSSSSNTAHRIVNKTEKAVYRGTHKVSKAAHSGINKANKTAHQIEKDSKSFWKKTTKAICACRDWHGGCRRVGDNWTDNGTWIYRCAFGASNGIFDGCQITSQSGEIHQIQTGTNRTVDGFWANCEADEIRQKLEIEPKCAVVGEEFKHIGETFRKGIFQWICAENGRKVNGCYYRNETDDWNLLKVGEVTHIGLIRHSCDRYRENPGVVQYHSEIREDLPYESPSNKGINKMLPDFVDKRLRNIPTERTHQNVALFIADVPKANVRIRYLPSSRKIDTPTKAN</sequence>
<dbReference type="WBParaSite" id="Gr19_v10_g4974.t1">
    <property type="protein sequence ID" value="Gr19_v10_g4974.t1"/>
    <property type="gene ID" value="Gr19_v10_g4974"/>
</dbReference>
<keyword evidence="1" id="KW-1185">Reference proteome</keyword>
<reference evidence="2" key="1">
    <citation type="submission" date="2022-11" db="UniProtKB">
        <authorList>
            <consortium name="WormBaseParasite"/>
        </authorList>
    </citation>
    <scope>IDENTIFICATION</scope>
</reference>